<dbReference type="OrthoDB" id="268479at2759"/>
<gene>
    <name evidence="2" type="ORF">EXIGLDRAFT_621675</name>
</gene>
<evidence type="ECO:0000256" key="1">
    <source>
        <dbReference type="SAM" id="MobiDB-lite"/>
    </source>
</evidence>
<feature type="non-terminal residue" evidence="2">
    <location>
        <position position="1"/>
    </location>
</feature>
<proteinExistence type="predicted"/>
<feature type="compositionally biased region" description="Polar residues" evidence="1">
    <location>
        <begin position="57"/>
        <end position="67"/>
    </location>
</feature>
<keyword evidence="3" id="KW-1185">Reference proteome</keyword>
<feature type="compositionally biased region" description="Polar residues" evidence="1">
    <location>
        <begin position="35"/>
        <end position="46"/>
    </location>
</feature>
<accession>A0A165EDC0</accession>
<organism evidence="2 3">
    <name type="scientific">Exidia glandulosa HHB12029</name>
    <dbReference type="NCBI Taxonomy" id="1314781"/>
    <lineage>
        <taxon>Eukaryota</taxon>
        <taxon>Fungi</taxon>
        <taxon>Dikarya</taxon>
        <taxon>Basidiomycota</taxon>
        <taxon>Agaricomycotina</taxon>
        <taxon>Agaricomycetes</taxon>
        <taxon>Auriculariales</taxon>
        <taxon>Exidiaceae</taxon>
        <taxon>Exidia</taxon>
    </lineage>
</organism>
<reference evidence="2 3" key="1">
    <citation type="journal article" date="2016" name="Mol. Biol. Evol.">
        <title>Comparative Genomics of Early-Diverging Mushroom-Forming Fungi Provides Insights into the Origins of Lignocellulose Decay Capabilities.</title>
        <authorList>
            <person name="Nagy L.G."/>
            <person name="Riley R."/>
            <person name="Tritt A."/>
            <person name="Adam C."/>
            <person name="Daum C."/>
            <person name="Floudas D."/>
            <person name="Sun H."/>
            <person name="Yadav J.S."/>
            <person name="Pangilinan J."/>
            <person name="Larsson K.H."/>
            <person name="Matsuura K."/>
            <person name="Barry K."/>
            <person name="Labutti K."/>
            <person name="Kuo R."/>
            <person name="Ohm R.A."/>
            <person name="Bhattacharya S.S."/>
            <person name="Shirouzu T."/>
            <person name="Yoshinaga Y."/>
            <person name="Martin F.M."/>
            <person name="Grigoriev I.V."/>
            <person name="Hibbett D.S."/>
        </authorList>
    </citation>
    <scope>NUCLEOTIDE SEQUENCE [LARGE SCALE GENOMIC DNA]</scope>
    <source>
        <strain evidence="2 3">HHB12029</strain>
    </source>
</reference>
<sequence length="67" mass="7809">KYIPLQSLTRKLEFPLYAKRFFPYYVHNILVSSNEQGKGSRSSFNLVGSHDRETRRVTSAMQMQSLV</sequence>
<name>A0A165EDC0_EXIGL</name>
<dbReference type="STRING" id="1314781.A0A165EDC0"/>
<dbReference type="Proteomes" id="UP000077266">
    <property type="component" value="Unassembled WGS sequence"/>
</dbReference>
<dbReference type="AlphaFoldDB" id="A0A165EDC0"/>
<dbReference type="InParanoid" id="A0A165EDC0"/>
<protein>
    <submittedName>
        <fullName evidence="2">Uncharacterized protein</fullName>
    </submittedName>
</protein>
<evidence type="ECO:0000313" key="2">
    <source>
        <dbReference type="EMBL" id="KZV86666.1"/>
    </source>
</evidence>
<evidence type="ECO:0000313" key="3">
    <source>
        <dbReference type="Proteomes" id="UP000077266"/>
    </source>
</evidence>
<dbReference type="EMBL" id="KV426149">
    <property type="protein sequence ID" value="KZV86666.1"/>
    <property type="molecule type" value="Genomic_DNA"/>
</dbReference>
<feature type="region of interest" description="Disordered" evidence="1">
    <location>
        <begin position="35"/>
        <end position="67"/>
    </location>
</feature>